<dbReference type="Proteomes" id="UP001526225">
    <property type="component" value="Unassembled WGS sequence"/>
</dbReference>
<sequence length="177" mass="19135">MLNQFSLLGTGDGLALGNMLYLLVAFAVLMVLVKIFAWGPVTQMMDERAKRVAHDLDSAEEARIEAQALQQERQAALVAARNDANRIIADAKAAGTAQMEQIVAEAQTKAQDVQTQAAAQIAQDRQEALNAAKNDVAELSITIAQKMMQKELDIQEQKALIDAYIDGLGAQANGKQQ</sequence>
<evidence type="ECO:0000256" key="11">
    <source>
        <dbReference type="ARBA" id="ARBA00025198"/>
    </source>
</evidence>
<dbReference type="SUPFAM" id="SSF81573">
    <property type="entry name" value="F1F0 ATP synthase subunit B, membrane domain"/>
    <property type="match status" value="1"/>
</dbReference>
<organism evidence="15 16">
    <name type="scientific">Weissella ceti</name>
    <dbReference type="NCBI Taxonomy" id="759620"/>
    <lineage>
        <taxon>Bacteria</taxon>
        <taxon>Bacillati</taxon>
        <taxon>Bacillota</taxon>
        <taxon>Bacilli</taxon>
        <taxon>Lactobacillales</taxon>
        <taxon>Lactobacillaceae</taxon>
        <taxon>Weissella</taxon>
    </lineage>
</organism>
<comment type="function">
    <text evidence="11 13">F(1)F(0) ATP synthase produces ATP from ADP in the presence of a proton or sodium gradient. F-type ATPases consist of two structural domains, F(1) containing the extramembraneous catalytic core and F(0) containing the membrane proton channel, linked together by a central stalk and a peripheral stalk. During catalysis, ATP synthesis in the catalytic domain of F(1) is coupled via a rotary mechanism of the central stalk subunits to proton translocation.</text>
</comment>
<dbReference type="InterPro" id="IPR050059">
    <property type="entry name" value="ATP_synthase_B_chain"/>
</dbReference>
<keyword evidence="7 13" id="KW-1133">Transmembrane helix</keyword>
<evidence type="ECO:0000256" key="10">
    <source>
        <dbReference type="ARBA" id="ARBA00023310"/>
    </source>
</evidence>
<dbReference type="RefSeq" id="WP_213408881.1">
    <property type="nucleotide sequence ID" value="NZ_CP074441.1"/>
</dbReference>
<keyword evidence="9 13" id="KW-0472">Membrane</keyword>
<evidence type="ECO:0000256" key="1">
    <source>
        <dbReference type="ARBA" id="ARBA00005513"/>
    </source>
</evidence>
<gene>
    <name evidence="13 15" type="primary">atpF</name>
    <name evidence="15" type="ORF">OIT44_04660</name>
</gene>
<comment type="function">
    <text evidence="13">Component of the F(0) channel, it forms part of the peripheral stalk, linking F(1) to F(0).</text>
</comment>
<accession>A0ABT3E556</accession>
<evidence type="ECO:0000313" key="15">
    <source>
        <dbReference type="EMBL" id="MCW0953364.1"/>
    </source>
</evidence>
<dbReference type="InterPro" id="IPR028987">
    <property type="entry name" value="ATP_synth_B-like_membr_sf"/>
</dbReference>
<keyword evidence="3 13" id="KW-1003">Cell membrane</keyword>
<evidence type="ECO:0000313" key="16">
    <source>
        <dbReference type="Proteomes" id="UP001526225"/>
    </source>
</evidence>
<dbReference type="InterPro" id="IPR005864">
    <property type="entry name" value="ATP_synth_F0_bsu_bac"/>
</dbReference>
<evidence type="ECO:0000256" key="12">
    <source>
        <dbReference type="ARBA" id="ARBA00037847"/>
    </source>
</evidence>
<evidence type="ECO:0000256" key="13">
    <source>
        <dbReference type="HAMAP-Rule" id="MF_01398"/>
    </source>
</evidence>
<protein>
    <recommendedName>
        <fullName evidence="13">ATP synthase subunit b</fullName>
    </recommendedName>
    <alternativeName>
        <fullName evidence="13">ATP synthase F(0) sector subunit b</fullName>
    </alternativeName>
    <alternativeName>
        <fullName evidence="13">ATPase subunit I</fullName>
    </alternativeName>
    <alternativeName>
        <fullName evidence="13">F-type ATPase subunit b</fullName>
        <shortName evidence="13">F-ATPase subunit b</shortName>
    </alternativeName>
</protein>
<dbReference type="PANTHER" id="PTHR33445">
    <property type="entry name" value="ATP SYNTHASE SUBUNIT B', CHLOROPLASTIC"/>
    <property type="match status" value="1"/>
</dbReference>
<dbReference type="EMBL" id="JAOZFE010000004">
    <property type="protein sequence ID" value="MCW0953364.1"/>
    <property type="molecule type" value="Genomic_DNA"/>
</dbReference>
<evidence type="ECO:0000256" key="8">
    <source>
        <dbReference type="ARBA" id="ARBA00023065"/>
    </source>
</evidence>
<dbReference type="HAMAP" id="MF_01398">
    <property type="entry name" value="ATP_synth_b_bprime"/>
    <property type="match status" value="1"/>
</dbReference>
<proteinExistence type="inferred from homology"/>
<evidence type="ECO:0000256" key="2">
    <source>
        <dbReference type="ARBA" id="ARBA00022448"/>
    </source>
</evidence>
<keyword evidence="5 13" id="KW-0812">Transmembrane</keyword>
<dbReference type="PANTHER" id="PTHR33445:SF1">
    <property type="entry name" value="ATP SYNTHASE SUBUNIT B"/>
    <property type="match status" value="1"/>
</dbReference>
<feature type="transmembrane region" description="Helical" evidence="13">
    <location>
        <begin position="20"/>
        <end position="41"/>
    </location>
</feature>
<keyword evidence="16" id="KW-1185">Reference proteome</keyword>
<keyword evidence="2 13" id="KW-0813">Transport</keyword>
<reference evidence="15 16" key="1">
    <citation type="submission" date="2022-10" db="EMBL/GenBank/DDBJ databases">
        <title>Weissella fermenti sp. nov., isolated from fermented cabbage.</title>
        <authorList>
            <person name="Lee J.K."/>
            <person name="Baek J.H."/>
            <person name="Choi D.G."/>
            <person name="Kim J.M."/>
            <person name="Jeon C.O."/>
        </authorList>
    </citation>
    <scope>NUCLEOTIDE SEQUENCE [LARGE SCALE GENOMIC DNA]</scope>
    <source>
        <strain evidence="15 16">KACC 18534</strain>
    </source>
</reference>
<keyword evidence="10 13" id="KW-0066">ATP synthesis</keyword>
<dbReference type="Pfam" id="PF00430">
    <property type="entry name" value="ATP-synt_B"/>
    <property type="match status" value="1"/>
</dbReference>
<evidence type="ECO:0000256" key="5">
    <source>
        <dbReference type="ARBA" id="ARBA00022692"/>
    </source>
</evidence>
<comment type="similarity">
    <text evidence="1 13 14">Belongs to the ATPase B chain family.</text>
</comment>
<name>A0ABT3E556_9LACO</name>
<keyword evidence="4 13" id="KW-0138">CF(0)</keyword>
<evidence type="ECO:0000256" key="3">
    <source>
        <dbReference type="ARBA" id="ARBA00022475"/>
    </source>
</evidence>
<dbReference type="CDD" id="cd06503">
    <property type="entry name" value="ATP-synt_Fo_b"/>
    <property type="match status" value="1"/>
</dbReference>
<comment type="subunit">
    <text evidence="13">F-type ATPases have 2 components, F(1) - the catalytic core - and F(0) - the membrane proton channel. F(1) has five subunits: alpha(3), beta(3), gamma(1), delta(1), epsilon(1). F(0) has three main subunits: a(1), b(2) and c(10-14). The alpha and beta chains form an alternating ring which encloses part of the gamma chain. F(1) is attached to F(0) by a central stalk formed by the gamma and epsilon chains, while a peripheral stalk is formed by the delta and b chains.</text>
</comment>
<comment type="caution">
    <text evidence="15">The sequence shown here is derived from an EMBL/GenBank/DDBJ whole genome shotgun (WGS) entry which is preliminary data.</text>
</comment>
<evidence type="ECO:0000256" key="9">
    <source>
        <dbReference type="ARBA" id="ARBA00023136"/>
    </source>
</evidence>
<evidence type="ECO:0000256" key="6">
    <source>
        <dbReference type="ARBA" id="ARBA00022781"/>
    </source>
</evidence>
<keyword evidence="6 13" id="KW-0375">Hydrogen ion transport</keyword>
<dbReference type="InterPro" id="IPR002146">
    <property type="entry name" value="ATP_synth_b/b'su_bac/chlpt"/>
</dbReference>
<dbReference type="Gene3D" id="6.10.250.1580">
    <property type="match status" value="1"/>
</dbReference>
<keyword evidence="8 13" id="KW-0406">Ion transport</keyword>
<evidence type="ECO:0000256" key="14">
    <source>
        <dbReference type="RuleBase" id="RU003848"/>
    </source>
</evidence>
<comment type="subcellular location">
    <subcellularLocation>
        <location evidence="13">Cell membrane</location>
        <topology evidence="13">Single-pass membrane protein</topology>
    </subcellularLocation>
    <subcellularLocation>
        <location evidence="12">Endomembrane system</location>
        <topology evidence="12">Single-pass membrane protein</topology>
    </subcellularLocation>
</comment>
<evidence type="ECO:0000256" key="4">
    <source>
        <dbReference type="ARBA" id="ARBA00022547"/>
    </source>
</evidence>
<evidence type="ECO:0000256" key="7">
    <source>
        <dbReference type="ARBA" id="ARBA00022989"/>
    </source>
</evidence>
<dbReference type="NCBIfam" id="TIGR01144">
    <property type="entry name" value="ATP_synt_b"/>
    <property type="match status" value="1"/>
</dbReference>